<dbReference type="Pfam" id="PF01036">
    <property type="entry name" value="Bac_rhodopsin"/>
    <property type="match status" value="1"/>
</dbReference>
<dbReference type="InterPro" id="IPR001425">
    <property type="entry name" value="Arc/bac/fun_rhodopsins"/>
</dbReference>
<dbReference type="PANTHER" id="PTHR28286">
    <property type="match status" value="1"/>
</dbReference>
<dbReference type="GO" id="GO:0005886">
    <property type="term" value="C:plasma membrane"/>
    <property type="evidence" value="ECO:0007669"/>
    <property type="project" value="TreeGrafter"/>
</dbReference>
<comment type="subcellular location">
    <subcellularLocation>
        <location evidence="1">Membrane</location>
        <topology evidence="1">Multi-pass membrane protein</topology>
    </subcellularLocation>
</comment>
<dbReference type="PRINTS" id="PR00251">
    <property type="entry name" value="BACTRLOPSIN"/>
</dbReference>
<evidence type="ECO:0000256" key="8">
    <source>
        <dbReference type="ARBA" id="ARBA00022991"/>
    </source>
</evidence>
<dbReference type="GO" id="GO:0009881">
    <property type="term" value="F:photoreceptor activity"/>
    <property type="evidence" value="ECO:0007669"/>
    <property type="project" value="UniProtKB-KW"/>
</dbReference>
<dbReference type="GO" id="GO:0005783">
    <property type="term" value="C:endoplasmic reticulum"/>
    <property type="evidence" value="ECO:0007669"/>
    <property type="project" value="TreeGrafter"/>
</dbReference>
<feature type="transmembrane region" description="Helical" evidence="12">
    <location>
        <begin position="201"/>
        <end position="224"/>
    </location>
</feature>
<dbReference type="AlphaFoldDB" id="A0A077QX37"/>
<evidence type="ECO:0000256" key="1">
    <source>
        <dbReference type="ARBA" id="ARBA00004141"/>
    </source>
</evidence>
<keyword evidence="4" id="KW-0716">Sensory transduction</keyword>
<evidence type="ECO:0000313" key="13">
    <source>
        <dbReference type="EMBL" id="CDI54815.1"/>
    </source>
</evidence>
<reference evidence="13" key="1">
    <citation type="journal article" date="2014" name="Genome Biol. Evol.">
        <title>Gene Loss Rather Than Gene Gain Is Associated with a Host Jump from Monocots to Dicots in the Smut Fungus Melanopsichium pennsylvanicum.</title>
        <authorList>
            <person name="Sharma R."/>
            <person name="Mishra B."/>
            <person name="Runge F."/>
            <person name="Thines M."/>
        </authorList>
    </citation>
    <scope>NUCLEOTIDE SEQUENCE</scope>
    <source>
        <strain evidence="13">4</strain>
    </source>
</reference>
<feature type="transmembrane region" description="Helical" evidence="12">
    <location>
        <begin position="236"/>
        <end position="258"/>
    </location>
</feature>
<feature type="transmembrane region" description="Helical" evidence="12">
    <location>
        <begin position="140"/>
        <end position="161"/>
    </location>
</feature>
<dbReference type="GO" id="GO:0005216">
    <property type="term" value="F:monoatomic ion channel activity"/>
    <property type="evidence" value="ECO:0007669"/>
    <property type="project" value="InterPro"/>
</dbReference>
<accession>A0A077QX37</accession>
<evidence type="ECO:0000256" key="11">
    <source>
        <dbReference type="SAM" id="MobiDB-lite"/>
    </source>
</evidence>
<dbReference type="EMBL" id="HG529628">
    <property type="protein sequence ID" value="CDI54815.1"/>
    <property type="molecule type" value="Genomic_DNA"/>
</dbReference>
<keyword evidence="5 12" id="KW-0812">Transmembrane</keyword>
<dbReference type="InterPro" id="IPR018229">
    <property type="entry name" value="Rhodopsin_retinal_BS"/>
</dbReference>
<proteinExistence type="inferred from homology"/>
<feature type="transmembrane region" description="Helical" evidence="12">
    <location>
        <begin position="64"/>
        <end position="91"/>
    </location>
</feature>
<keyword evidence="7 12" id="KW-1133">Transmembrane helix</keyword>
<evidence type="ECO:0000256" key="2">
    <source>
        <dbReference type="ARBA" id="ARBA00008130"/>
    </source>
</evidence>
<feature type="transmembrane region" description="Helical" evidence="12">
    <location>
        <begin position="167"/>
        <end position="189"/>
    </location>
</feature>
<evidence type="ECO:0000256" key="5">
    <source>
        <dbReference type="ARBA" id="ARBA00022692"/>
    </source>
</evidence>
<evidence type="ECO:0000256" key="10">
    <source>
        <dbReference type="ARBA" id="ARBA00023170"/>
    </source>
</evidence>
<dbReference type="CDD" id="cd15239">
    <property type="entry name" value="7tm_YRO2_fungal-like"/>
    <property type="match status" value="1"/>
</dbReference>
<dbReference type="Gene3D" id="1.20.1070.10">
    <property type="entry name" value="Rhodopsin 7-helix transmembrane proteins"/>
    <property type="match status" value="1"/>
</dbReference>
<dbReference type="FunFam" id="1.20.1070.10:FF:000160">
    <property type="entry name" value="Related to Opsin-1"/>
    <property type="match status" value="1"/>
</dbReference>
<organism evidence="13">
    <name type="scientific">Melanopsichium pennsylvanicum 4</name>
    <dbReference type="NCBI Taxonomy" id="1398559"/>
    <lineage>
        <taxon>Eukaryota</taxon>
        <taxon>Fungi</taxon>
        <taxon>Dikarya</taxon>
        <taxon>Basidiomycota</taxon>
        <taxon>Ustilaginomycotina</taxon>
        <taxon>Ustilaginomycetes</taxon>
        <taxon>Ustilaginales</taxon>
        <taxon>Ustilaginaceae</taxon>
        <taxon>Melanopsichium</taxon>
    </lineage>
</organism>
<feature type="region of interest" description="Disordered" evidence="11">
    <location>
        <begin position="313"/>
        <end position="337"/>
    </location>
</feature>
<name>A0A077QX37_9BASI</name>
<comment type="similarity">
    <text evidence="2">Belongs to the archaeal/bacterial/fungal opsin family.</text>
</comment>
<dbReference type="PROSITE" id="PS00950">
    <property type="entry name" value="BACTERIAL_OPSIN_1"/>
    <property type="match status" value="1"/>
</dbReference>
<dbReference type="InterPro" id="IPR043476">
    <property type="entry name" value="Yro2-like_7TM"/>
</dbReference>
<evidence type="ECO:0000256" key="7">
    <source>
        <dbReference type="ARBA" id="ARBA00022989"/>
    </source>
</evidence>
<keyword evidence="9 12" id="KW-0472">Membrane</keyword>
<keyword evidence="10" id="KW-0675">Receptor</keyword>
<feature type="transmembrane region" description="Helical" evidence="12">
    <location>
        <begin position="111"/>
        <end position="133"/>
    </location>
</feature>
<keyword evidence="8" id="KW-0157">Chromophore</keyword>
<keyword evidence="3" id="KW-0600">Photoreceptor protein</keyword>
<keyword evidence="13" id="KW-0346">Stress response</keyword>
<dbReference type="PANTHER" id="PTHR28286:SF1">
    <property type="entry name" value="30 KDA HEAT SHOCK PROTEIN-RELATED"/>
    <property type="match status" value="1"/>
</dbReference>
<evidence type="ECO:0000256" key="12">
    <source>
        <dbReference type="SAM" id="Phobius"/>
    </source>
</evidence>
<feature type="compositionally biased region" description="Polar residues" evidence="11">
    <location>
        <begin position="326"/>
        <end position="337"/>
    </location>
</feature>
<keyword evidence="6" id="KW-0681">Retinal protein</keyword>
<dbReference type="GO" id="GO:0007602">
    <property type="term" value="P:phototransduction"/>
    <property type="evidence" value="ECO:0007669"/>
    <property type="project" value="UniProtKB-KW"/>
</dbReference>
<evidence type="ECO:0000256" key="3">
    <source>
        <dbReference type="ARBA" id="ARBA00022543"/>
    </source>
</evidence>
<feature type="transmembrane region" description="Helical" evidence="12">
    <location>
        <begin position="33"/>
        <end position="52"/>
    </location>
</feature>
<protein>
    <submittedName>
        <fullName evidence="13">Related to YRO2-strong similarity to HSP30 heat shock protein Yro1p</fullName>
    </submittedName>
</protein>
<evidence type="ECO:0000256" key="9">
    <source>
        <dbReference type="ARBA" id="ARBA00023136"/>
    </source>
</evidence>
<evidence type="ECO:0000256" key="6">
    <source>
        <dbReference type="ARBA" id="ARBA00022925"/>
    </source>
</evidence>
<dbReference type="SUPFAM" id="SSF81321">
    <property type="entry name" value="Family A G protein-coupled receptor-like"/>
    <property type="match status" value="1"/>
</dbReference>
<evidence type="ECO:0000256" key="4">
    <source>
        <dbReference type="ARBA" id="ARBA00022606"/>
    </source>
</evidence>
<sequence>MDSDYLHRRAGNRALQFNPPNADINLGRWGSNWGWAVYCVMALSLLSLLIWSTTVARNKRTFHYLFAAVLAISTISWFSLASGLGSTPITVQFLRNSPFGGGFGGYPTRQIYYARYIDWTLTTPLILLSLLLITGLPLSVIFITLFFNLLMITCGLMGALTRSRYKWGYFVFACAALGYVLYHVFASGLRSARRLGGGFERAFLSGSILLAFIWPLYPVCWALSEGGNVIGVSSEFLWYGLLDLLSKPVFAFLLLHMLRKCDYDALQLQSGKVSEHQMAAREYRQGQIEEKTHEGVGAAPVHDTAATSVAPFEHVPSPHAAPPTAIPQTVMTPVPST</sequence>
<dbReference type="SMART" id="SM01021">
    <property type="entry name" value="Bac_rhodopsin"/>
    <property type="match status" value="1"/>
</dbReference>